<dbReference type="InterPro" id="IPR028170">
    <property type="entry name" value="KASH5"/>
</dbReference>
<evidence type="ECO:0000313" key="6">
    <source>
        <dbReference type="Proteomes" id="UP001159405"/>
    </source>
</evidence>
<dbReference type="InterPro" id="IPR028168">
    <property type="entry name" value="KASH5_CC"/>
</dbReference>
<name>A0ABN8N564_9CNID</name>
<sequence>MPKFVKSVENFLPNLSQEAFFSKTVKSTERDDPSRVSEDADAILDSLFNACDTERTGRVSVSRLIEYLRNAISNGTEEFAGNLDDLSLIWDPDGRDLEIDLTSFQEGITEWISDIRQRSFVNAEDDECPSPSSVNCMDSPEPRTSYNSPKKISDHVSSTPNVSSDSVEGVGGVSPDRDWSTELISTIENLQLNNKRLVEQHTAMQAQMESTEEANSQLTAEVEGLHKQLRSYHLLIDKSKEKDKEIAELRQAVSDALDANQCLQAKISQLEKERALCESNINGIGEKLLEAQTQIELLEEERTRLINDLAEQKQYCSDLQEIQGVKNDMIAKESSTNSSMIAGLASENETLKMEKGRLESRILDLEENVVRLKRNELSAERSQLFQNGPSLTSTPFARQSSLQQELEAQETYETKGLPSPMVGSLYNLNDSLDGDVLDTSLTGLNQSWMSSLSFDSTSTNATFEKYSLTALQLASEFKEKKERALRQIDELAALDKSVEVKDKKEVVLREQLTQDLDNFATRVSSLCIKKKAAEKRAMKLLAASKKLKEENKQLFDERSKAYQKLGTMSLCNDEMSARMLELESRLEQERKTVEQQSEELRFLEQQLSAVTEDLFKMRDEKENLSRSLEYEKRLSSSLEEEIVTLRKSQDELESQQTLLLVKIKELESELLKTTSQLGVEKRRTSTLEESIQLSVSRHSDELKEIFDAIPMGDMEVLNRSRQSPRASSPCITGHMVKTKLFEFVSQSDTNKRIQGVGRDSPDGKPVNELEENEYQEVSKSQQREELRQTPLERWLDNDFYKQAPSSISSDSLSPNNGRQEVDGISESPSGKFLQFVERE</sequence>
<dbReference type="PANTHER" id="PTHR47300">
    <property type="entry name" value="PROTEIN KASH5"/>
    <property type="match status" value="1"/>
</dbReference>
<gene>
    <name evidence="5" type="ORF">PLOB_00002882</name>
</gene>
<feature type="region of interest" description="Disordered" evidence="2">
    <location>
        <begin position="752"/>
        <end position="839"/>
    </location>
</feature>
<accession>A0ABN8N564</accession>
<feature type="compositionally biased region" description="Polar residues" evidence="2">
    <location>
        <begin position="130"/>
        <end position="161"/>
    </location>
</feature>
<feature type="coiled-coil region" evidence="1">
    <location>
        <begin position="530"/>
        <end position="669"/>
    </location>
</feature>
<feature type="domain" description="KASH5-like coiled-coil" evidence="4">
    <location>
        <begin position="180"/>
        <end position="362"/>
    </location>
</feature>
<feature type="domain" description="Protein KASH5 EF-hand-like" evidence="3">
    <location>
        <begin position="46"/>
        <end position="112"/>
    </location>
</feature>
<protein>
    <submittedName>
        <fullName evidence="5">Uncharacterized protein</fullName>
    </submittedName>
</protein>
<evidence type="ECO:0000256" key="2">
    <source>
        <dbReference type="SAM" id="MobiDB-lite"/>
    </source>
</evidence>
<keyword evidence="1" id="KW-0175">Coiled coil</keyword>
<evidence type="ECO:0000313" key="5">
    <source>
        <dbReference type="EMBL" id="CAH3043387.1"/>
    </source>
</evidence>
<feature type="region of interest" description="Disordered" evidence="2">
    <location>
        <begin position="124"/>
        <end position="174"/>
    </location>
</feature>
<keyword evidence="6" id="KW-1185">Reference proteome</keyword>
<comment type="caution">
    <text evidence="5">The sequence shown here is derived from an EMBL/GenBank/DDBJ whole genome shotgun (WGS) entry which is preliminary data.</text>
</comment>
<organism evidence="5 6">
    <name type="scientific">Porites lobata</name>
    <dbReference type="NCBI Taxonomy" id="104759"/>
    <lineage>
        <taxon>Eukaryota</taxon>
        <taxon>Metazoa</taxon>
        <taxon>Cnidaria</taxon>
        <taxon>Anthozoa</taxon>
        <taxon>Hexacorallia</taxon>
        <taxon>Scleractinia</taxon>
        <taxon>Fungiina</taxon>
        <taxon>Poritidae</taxon>
        <taxon>Porites</taxon>
    </lineage>
</organism>
<dbReference type="Pfam" id="PF14658">
    <property type="entry name" value="EF-hand_9"/>
    <property type="match status" value="1"/>
</dbReference>
<feature type="coiled-coil region" evidence="1">
    <location>
        <begin position="180"/>
        <end position="315"/>
    </location>
</feature>
<reference evidence="5 6" key="1">
    <citation type="submission" date="2022-05" db="EMBL/GenBank/DDBJ databases">
        <authorList>
            <consortium name="Genoscope - CEA"/>
            <person name="William W."/>
        </authorList>
    </citation>
    <scope>NUCLEOTIDE SEQUENCE [LARGE SCALE GENOMIC DNA]</scope>
</reference>
<feature type="coiled-coil region" evidence="1">
    <location>
        <begin position="341"/>
        <end position="382"/>
    </location>
</feature>
<dbReference type="Pfam" id="PF14662">
    <property type="entry name" value="KASH_CCD"/>
    <property type="match status" value="1"/>
</dbReference>
<proteinExistence type="predicted"/>
<dbReference type="InterPro" id="IPR039508">
    <property type="entry name" value="KASH5_EF-hand-like_dom"/>
</dbReference>
<dbReference type="Proteomes" id="UP001159405">
    <property type="component" value="Unassembled WGS sequence"/>
</dbReference>
<evidence type="ECO:0000259" key="3">
    <source>
        <dbReference type="Pfam" id="PF14658"/>
    </source>
</evidence>
<evidence type="ECO:0000256" key="1">
    <source>
        <dbReference type="SAM" id="Coils"/>
    </source>
</evidence>
<evidence type="ECO:0000259" key="4">
    <source>
        <dbReference type="Pfam" id="PF14662"/>
    </source>
</evidence>
<dbReference type="EMBL" id="CALNXK010000011">
    <property type="protein sequence ID" value="CAH3043387.1"/>
    <property type="molecule type" value="Genomic_DNA"/>
</dbReference>
<dbReference type="PANTHER" id="PTHR47300:SF1">
    <property type="entry name" value="PROTEIN KASH5"/>
    <property type="match status" value="1"/>
</dbReference>